<comment type="catalytic activity">
    <reaction evidence="12">
        <text>L-seryl-[protein] + ATP = O-phospho-L-seryl-[protein] + ADP + H(+)</text>
        <dbReference type="Rhea" id="RHEA:17989"/>
        <dbReference type="Rhea" id="RHEA-COMP:9863"/>
        <dbReference type="Rhea" id="RHEA-COMP:11604"/>
        <dbReference type="ChEBI" id="CHEBI:15378"/>
        <dbReference type="ChEBI" id="CHEBI:29999"/>
        <dbReference type="ChEBI" id="CHEBI:30616"/>
        <dbReference type="ChEBI" id="CHEBI:83421"/>
        <dbReference type="ChEBI" id="CHEBI:456216"/>
        <dbReference type="EC" id="2.7.11.1"/>
    </reaction>
</comment>
<dbReference type="SUPFAM" id="SSF56112">
    <property type="entry name" value="Protein kinase-like (PK-like)"/>
    <property type="match status" value="1"/>
</dbReference>
<dbReference type="InterPro" id="IPR011009">
    <property type="entry name" value="Kinase-like_dom_sf"/>
</dbReference>
<dbReference type="Gene3D" id="1.10.510.10">
    <property type="entry name" value="Transferase(Phosphotransferase) domain 1"/>
    <property type="match status" value="1"/>
</dbReference>
<keyword evidence="6" id="KW-0418">Kinase</keyword>
<dbReference type="AlphaFoldDB" id="A0A0N5BME2"/>
<evidence type="ECO:0000256" key="12">
    <source>
        <dbReference type="ARBA" id="ARBA00048679"/>
    </source>
</evidence>
<accession>A0A0N5BME2</accession>
<proteinExistence type="inferred from homology"/>
<evidence type="ECO:0000256" key="6">
    <source>
        <dbReference type="ARBA" id="ARBA00022777"/>
    </source>
</evidence>
<feature type="domain" description="Protein kinase" evidence="15">
    <location>
        <begin position="146"/>
        <end position="395"/>
    </location>
</feature>
<dbReference type="Pfam" id="PF00069">
    <property type="entry name" value="Pkinase"/>
    <property type="match status" value="1"/>
</dbReference>
<dbReference type="InterPro" id="IPR017441">
    <property type="entry name" value="Protein_kinase_ATP_BS"/>
</dbReference>
<evidence type="ECO:0000256" key="14">
    <source>
        <dbReference type="RuleBase" id="RU000304"/>
    </source>
</evidence>
<evidence type="ECO:0000256" key="9">
    <source>
        <dbReference type="ARBA" id="ARBA00023306"/>
    </source>
</evidence>
<evidence type="ECO:0000256" key="2">
    <source>
        <dbReference type="ARBA" id="ARBA00022527"/>
    </source>
</evidence>
<keyword evidence="9" id="KW-0131">Cell cycle</keyword>
<reference evidence="17" key="1">
    <citation type="submission" date="2017-02" db="UniProtKB">
        <authorList>
            <consortium name="WormBaseParasite"/>
        </authorList>
    </citation>
    <scope>IDENTIFICATION</scope>
</reference>
<name>A0A0N5BME2_STREA</name>
<dbReference type="SMART" id="SM00220">
    <property type="entry name" value="S_TKc"/>
    <property type="match status" value="1"/>
</dbReference>
<dbReference type="PROSITE" id="PS50011">
    <property type="entry name" value="PROTEIN_KINASE_DOM"/>
    <property type="match status" value="1"/>
</dbReference>
<dbReference type="Gene3D" id="3.30.200.20">
    <property type="entry name" value="Phosphorylase Kinase, domain 1"/>
    <property type="match status" value="1"/>
</dbReference>
<evidence type="ECO:0000256" key="7">
    <source>
        <dbReference type="ARBA" id="ARBA00022840"/>
    </source>
</evidence>
<dbReference type="PANTHER" id="PTHR11042">
    <property type="entry name" value="EUKARYOTIC TRANSLATION INITIATION FACTOR 2-ALPHA KINASE EIF2-ALPHA KINASE -RELATED"/>
    <property type="match status" value="1"/>
</dbReference>
<comment type="similarity">
    <text evidence="10">Belongs to the protein kinase superfamily. Ser/Thr protein kinase family. GCN2 subfamily.</text>
</comment>
<evidence type="ECO:0000256" key="11">
    <source>
        <dbReference type="ARBA" id="ARBA00047899"/>
    </source>
</evidence>
<keyword evidence="4" id="KW-0479">Metal-binding</keyword>
<evidence type="ECO:0000256" key="8">
    <source>
        <dbReference type="ARBA" id="ARBA00022842"/>
    </source>
</evidence>
<dbReference type="GO" id="GO:0005737">
    <property type="term" value="C:cytoplasm"/>
    <property type="evidence" value="ECO:0007669"/>
    <property type="project" value="TreeGrafter"/>
</dbReference>
<organism evidence="16 17">
    <name type="scientific">Strongyloides papillosus</name>
    <name type="common">Intestinal threadworm</name>
    <dbReference type="NCBI Taxonomy" id="174720"/>
    <lineage>
        <taxon>Eukaryota</taxon>
        <taxon>Metazoa</taxon>
        <taxon>Ecdysozoa</taxon>
        <taxon>Nematoda</taxon>
        <taxon>Chromadorea</taxon>
        <taxon>Rhabditida</taxon>
        <taxon>Tylenchina</taxon>
        <taxon>Panagrolaimomorpha</taxon>
        <taxon>Strongyloidoidea</taxon>
        <taxon>Strongyloididae</taxon>
        <taxon>Strongyloides</taxon>
    </lineage>
</organism>
<keyword evidence="16" id="KW-1185">Reference proteome</keyword>
<dbReference type="PROSITE" id="PS00107">
    <property type="entry name" value="PROTEIN_KINASE_ATP"/>
    <property type="match status" value="1"/>
</dbReference>
<dbReference type="Proteomes" id="UP000046392">
    <property type="component" value="Unplaced"/>
</dbReference>
<dbReference type="EC" id="2.7.11.1" evidence="1"/>
<evidence type="ECO:0000256" key="3">
    <source>
        <dbReference type="ARBA" id="ARBA00022679"/>
    </source>
</evidence>
<keyword evidence="8" id="KW-0460">Magnesium</keyword>
<dbReference type="InterPro" id="IPR000719">
    <property type="entry name" value="Prot_kinase_dom"/>
</dbReference>
<dbReference type="WBParaSite" id="SPAL_0000708300.1">
    <property type="protein sequence ID" value="SPAL_0000708300.1"/>
    <property type="gene ID" value="SPAL_0000708300"/>
</dbReference>
<evidence type="ECO:0000259" key="15">
    <source>
        <dbReference type="PROSITE" id="PS50011"/>
    </source>
</evidence>
<evidence type="ECO:0000313" key="16">
    <source>
        <dbReference type="Proteomes" id="UP000046392"/>
    </source>
</evidence>
<keyword evidence="2 14" id="KW-0723">Serine/threonine-protein kinase</keyword>
<dbReference type="GO" id="GO:0046872">
    <property type="term" value="F:metal ion binding"/>
    <property type="evidence" value="ECO:0007669"/>
    <property type="project" value="UniProtKB-KW"/>
</dbReference>
<dbReference type="GO" id="GO:0051321">
    <property type="term" value="P:meiotic cell cycle"/>
    <property type="evidence" value="ECO:0007669"/>
    <property type="project" value="TreeGrafter"/>
</dbReference>
<protein>
    <recommendedName>
        <fullName evidence="1">non-specific serine/threonine protein kinase</fullName>
        <ecNumber evidence="1">2.7.11.1</ecNumber>
    </recommendedName>
</protein>
<dbReference type="GO" id="GO:0004674">
    <property type="term" value="F:protein serine/threonine kinase activity"/>
    <property type="evidence" value="ECO:0007669"/>
    <property type="project" value="UniProtKB-KW"/>
</dbReference>
<dbReference type="PROSITE" id="PS00108">
    <property type="entry name" value="PROTEIN_KINASE_ST"/>
    <property type="match status" value="1"/>
</dbReference>
<evidence type="ECO:0000256" key="13">
    <source>
        <dbReference type="PROSITE-ProRule" id="PRU10141"/>
    </source>
</evidence>
<evidence type="ECO:0000256" key="5">
    <source>
        <dbReference type="ARBA" id="ARBA00022741"/>
    </source>
</evidence>
<evidence type="ECO:0000313" key="17">
    <source>
        <dbReference type="WBParaSite" id="SPAL_0000708300.1"/>
    </source>
</evidence>
<keyword evidence="5 13" id="KW-0547">Nucleotide-binding</keyword>
<evidence type="ECO:0000256" key="1">
    <source>
        <dbReference type="ARBA" id="ARBA00012513"/>
    </source>
</evidence>
<dbReference type="PANTHER" id="PTHR11042:SF183">
    <property type="entry name" value="MEMBRANE-ASSOCIATED TYROSINE- AND THREONINE-SPECIFIC CDC2-INHIBITORY KINASE"/>
    <property type="match status" value="1"/>
</dbReference>
<evidence type="ECO:0000256" key="4">
    <source>
        <dbReference type="ARBA" id="ARBA00022723"/>
    </source>
</evidence>
<dbReference type="GO" id="GO:0005634">
    <property type="term" value="C:nucleus"/>
    <property type="evidence" value="ECO:0007669"/>
    <property type="project" value="TreeGrafter"/>
</dbReference>
<feature type="binding site" evidence="13">
    <location>
        <position position="175"/>
    </location>
    <ligand>
        <name>ATP</name>
        <dbReference type="ChEBI" id="CHEBI:30616"/>
    </ligand>
</feature>
<dbReference type="InterPro" id="IPR008271">
    <property type="entry name" value="Ser/Thr_kinase_AS"/>
</dbReference>
<dbReference type="STRING" id="174720.A0A0N5BME2"/>
<evidence type="ECO:0000256" key="10">
    <source>
        <dbReference type="ARBA" id="ARBA00037982"/>
    </source>
</evidence>
<keyword evidence="7 13" id="KW-0067">ATP-binding</keyword>
<comment type="catalytic activity">
    <reaction evidence="11">
        <text>L-threonyl-[protein] + ATP = O-phospho-L-threonyl-[protein] + ADP + H(+)</text>
        <dbReference type="Rhea" id="RHEA:46608"/>
        <dbReference type="Rhea" id="RHEA-COMP:11060"/>
        <dbReference type="Rhea" id="RHEA-COMP:11605"/>
        <dbReference type="ChEBI" id="CHEBI:15378"/>
        <dbReference type="ChEBI" id="CHEBI:30013"/>
        <dbReference type="ChEBI" id="CHEBI:30616"/>
        <dbReference type="ChEBI" id="CHEBI:61977"/>
        <dbReference type="ChEBI" id="CHEBI:456216"/>
        <dbReference type="EC" id="2.7.11.1"/>
    </reaction>
</comment>
<dbReference type="GO" id="GO:0005524">
    <property type="term" value="F:ATP binding"/>
    <property type="evidence" value="ECO:0007669"/>
    <property type="project" value="UniProtKB-UniRule"/>
</dbReference>
<sequence>MSVTPPYISETDQSSDYKSCFQTTPEYSYTTPVRKHSPKGWPTPVFYSLNRCTLTTKREWRKRQSRYDYFPNGALSTPTPVRSARNDLKLVRSAPTVQNRETSFKKLYPEPIYLSDDYQEEAGENFIYTSPIYQPTSDLSFFEQVYTIKSKLGEGSFGRVYHVTCNEDGRDYAMKTSLYEFRSKTDREDALDEVRKMLRVPYHPNILRLYRAWTQEGKVYMQLDLCRTSLQEVSNVESPIPEPRLWRHFVDILCGLEHLHTHGFIHLDVKPSNILITDTGTCKLGDFGLMFDVNNDTRMRGEGDSKYLAREILNELPTCGADIFSLGMTVLELATDAYLPSDGYDWNILRSGIIPDVFRIKLSVNMSGIITQMIQCDKNDRPTARELLEQIKRII</sequence>
<dbReference type="GO" id="GO:0110031">
    <property type="term" value="P:negative regulation of G2/MI transition of meiotic cell cycle"/>
    <property type="evidence" value="ECO:0007669"/>
    <property type="project" value="TreeGrafter"/>
</dbReference>
<keyword evidence="3" id="KW-0808">Transferase</keyword>
<dbReference type="InterPro" id="IPR050339">
    <property type="entry name" value="CC_SR_Kinase"/>
</dbReference>